<dbReference type="OrthoDB" id="3799601at2759"/>
<keyword evidence="2" id="KW-1185">Reference proteome</keyword>
<sequence>MTNPLPSTTAWAQFGDEIRLKILTEALTFPNGINGARWAWLKQFRVDKFLALPGAGHMAPEALYKKNIVIIIPHQPSRYTELCAIDYPKPEINHWVRRLEFRPWIYGLNVYISKDMTELTKFADSQVDWLHKLASGSIGFQELDLLRIVVESRRISWDGGESEIDMFVENMELSGCIRFRAKKLEIVVQGTCPGACRHEGKCTCKSLNRLKRLLSVHQDPLPETTVAEVSSTST</sequence>
<dbReference type="EMBL" id="MU003064">
    <property type="protein sequence ID" value="KAF2785462.1"/>
    <property type="molecule type" value="Genomic_DNA"/>
</dbReference>
<protein>
    <submittedName>
        <fullName evidence="1">Uncharacterized protein</fullName>
    </submittedName>
</protein>
<evidence type="ECO:0000313" key="1">
    <source>
        <dbReference type="EMBL" id="KAF2785462.1"/>
    </source>
</evidence>
<dbReference type="Proteomes" id="UP000799757">
    <property type="component" value="Unassembled WGS sequence"/>
</dbReference>
<gene>
    <name evidence="1" type="ORF">K505DRAFT_369265</name>
</gene>
<name>A0A6A6WN07_9PLEO</name>
<dbReference type="AlphaFoldDB" id="A0A6A6WN07"/>
<evidence type="ECO:0000313" key="2">
    <source>
        <dbReference type="Proteomes" id="UP000799757"/>
    </source>
</evidence>
<accession>A0A6A6WN07</accession>
<organism evidence="1 2">
    <name type="scientific">Melanomma pulvis-pyrius CBS 109.77</name>
    <dbReference type="NCBI Taxonomy" id="1314802"/>
    <lineage>
        <taxon>Eukaryota</taxon>
        <taxon>Fungi</taxon>
        <taxon>Dikarya</taxon>
        <taxon>Ascomycota</taxon>
        <taxon>Pezizomycotina</taxon>
        <taxon>Dothideomycetes</taxon>
        <taxon>Pleosporomycetidae</taxon>
        <taxon>Pleosporales</taxon>
        <taxon>Melanommataceae</taxon>
        <taxon>Melanomma</taxon>
    </lineage>
</organism>
<reference evidence="1" key="1">
    <citation type="journal article" date="2020" name="Stud. Mycol.">
        <title>101 Dothideomycetes genomes: a test case for predicting lifestyles and emergence of pathogens.</title>
        <authorList>
            <person name="Haridas S."/>
            <person name="Albert R."/>
            <person name="Binder M."/>
            <person name="Bloem J."/>
            <person name="Labutti K."/>
            <person name="Salamov A."/>
            <person name="Andreopoulos B."/>
            <person name="Baker S."/>
            <person name="Barry K."/>
            <person name="Bills G."/>
            <person name="Bluhm B."/>
            <person name="Cannon C."/>
            <person name="Castanera R."/>
            <person name="Culley D."/>
            <person name="Daum C."/>
            <person name="Ezra D."/>
            <person name="Gonzalez J."/>
            <person name="Henrissat B."/>
            <person name="Kuo A."/>
            <person name="Liang C."/>
            <person name="Lipzen A."/>
            <person name="Lutzoni F."/>
            <person name="Magnuson J."/>
            <person name="Mondo S."/>
            <person name="Nolan M."/>
            <person name="Ohm R."/>
            <person name="Pangilinan J."/>
            <person name="Park H.-J."/>
            <person name="Ramirez L."/>
            <person name="Alfaro M."/>
            <person name="Sun H."/>
            <person name="Tritt A."/>
            <person name="Yoshinaga Y."/>
            <person name="Zwiers L.-H."/>
            <person name="Turgeon B."/>
            <person name="Goodwin S."/>
            <person name="Spatafora J."/>
            <person name="Crous P."/>
            <person name="Grigoriev I."/>
        </authorList>
    </citation>
    <scope>NUCLEOTIDE SEQUENCE</scope>
    <source>
        <strain evidence="1">CBS 109.77</strain>
    </source>
</reference>
<proteinExistence type="predicted"/>